<evidence type="ECO:0000256" key="1">
    <source>
        <dbReference type="SAM" id="Phobius"/>
    </source>
</evidence>
<evidence type="ECO:0000313" key="2">
    <source>
        <dbReference type="EMBL" id="CAD2191528.1"/>
    </source>
</evidence>
<feature type="transmembrane region" description="Helical" evidence="1">
    <location>
        <begin position="60"/>
        <end position="80"/>
    </location>
</feature>
<keyword evidence="1" id="KW-0472">Membrane</keyword>
<proteinExistence type="predicted"/>
<dbReference type="Proteomes" id="UP000580250">
    <property type="component" value="Unassembled WGS sequence"/>
</dbReference>
<organism evidence="2 3">
    <name type="scientific">Meloidogyne enterolobii</name>
    <name type="common">Root-knot nematode worm</name>
    <name type="synonym">Meloidogyne mayaguensis</name>
    <dbReference type="NCBI Taxonomy" id="390850"/>
    <lineage>
        <taxon>Eukaryota</taxon>
        <taxon>Metazoa</taxon>
        <taxon>Ecdysozoa</taxon>
        <taxon>Nematoda</taxon>
        <taxon>Chromadorea</taxon>
        <taxon>Rhabditida</taxon>
        <taxon>Tylenchina</taxon>
        <taxon>Tylenchomorpha</taxon>
        <taxon>Tylenchoidea</taxon>
        <taxon>Meloidogynidae</taxon>
        <taxon>Meloidogyninae</taxon>
        <taxon>Meloidogyne</taxon>
    </lineage>
</organism>
<evidence type="ECO:0000313" key="3">
    <source>
        <dbReference type="Proteomes" id="UP000580250"/>
    </source>
</evidence>
<gene>
    <name evidence="2" type="ORF">MENT_LOCUS44368</name>
</gene>
<accession>A0A6V7WWZ1</accession>
<dbReference type="AlphaFoldDB" id="A0A6V7WWZ1"/>
<reference evidence="2 3" key="1">
    <citation type="submission" date="2020-08" db="EMBL/GenBank/DDBJ databases">
        <authorList>
            <person name="Koutsovoulos G."/>
            <person name="Danchin GJ E."/>
        </authorList>
    </citation>
    <scope>NUCLEOTIDE SEQUENCE [LARGE SCALE GENOMIC DNA]</scope>
</reference>
<comment type="caution">
    <text evidence="2">The sequence shown here is derived from an EMBL/GenBank/DDBJ whole genome shotgun (WGS) entry which is preliminary data.</text>
</comment>
<keyword evidence="1" id="KW-1133">Transmembrane helix</keyword>
<sequence>MVDLFTALIEFQKLLKLLKRTELLRKDRLFDDMHWKNKNQQKKSLKNCNLSLEFSKLEKILFTPMLTNNCFFLFLLLPMLNLRELHFLGR</sequence>
<protein>
    <submittedName>
        <fullName evidence="2">Uncharacterized protein</fullName>
    </submittedName>
</protein>
<dbReference type="EMBL" id="CAJEWN010000885">
    <property type="protein sequence ID" value="CAD2191528.1"/>
    <property type="molecule type" value="Genomic_DNA"/>
</dbReference>
<keyword evidence="1" id="KW-0812">Transmembrane</keyword>
<name>A0A6V7WWZ1_MELEN</name>